<dbReference type="Proteomes" id="UP000255234">
    <property type="component" value="Unassembled WGS sequence"/>
</dbReference>
<dbReference type="InterPro" id="IPR009414">
    <property type="entry name" value="DUF1064"/>
</dbReference>
<gene>
    <name evidence="1" type="ORF">NCTC10571_01246</name>
</gene>
<proteinExistence type="predicted"/>
<sequence>MTKRTKKTYIVDNIEYGSKTLLNYHMIFSEAIKNNIISNFTLPTAITRTKYGSCKAMVDGIEFDSLMEARYYIYLQYLLKQGYIKSFQRQVKYLLQKGYVNNVGKKIQAIEYIADFTVTDINDNLTVVDVKGLKTDIFKIKEKMFGYVYPMYNFLCVQWSDKHKRWIDLDIIQKEKRDAKKNLLRRAG</sequence>
<dbReference type="Pfam" id="PF06356">
    <property type="entry name" value="DUF1064"/>
    <property type="match status" value="1"/>
</dbReference>
<name>A0A378NRS7_9FIRM</name>
<reference evidence="1 2" key="1">
    <citation type="submission" date="2018-06" db="EMBL/GenBank/DDBJ databases">
        <authorList>
            <consortium name="Pathogen Informatics"/>
            <person name="Doyle S."/>
        </authorList>
    </citation>
    <scope>NUCLEOTIDE SEQUENCE [LARGE SCALE GENOMIC DNA]</scope>
    <source>
        <strain evidence="1 2">NCTC10571</strain>
    </source>
</reference>
<dbReference type="AlphaFoldDB" id="A0A378NRS7"/>
<organism evidence="1 2">
    <name type="scientific">Megamonas hypermegale</name>
    <dbReference type="NCBI Taxonomy" id="158847"/>
    <lineage>
        <taxon>Bacteria</taxon>
        <taxon>Bacillati</taxon>
        <taxon>Bacillota</taxon>
        <taxon>Negativicutes</taxon>
        <taxon>Selenomonadales</taxon>
        <taxon>Selenomonadaceae</taxon>
        <taxon>Megamonas</taxon>
    </lineage>
</organism>
<evidence type="ECO:0000313" key="2">
    <source>
        <dbReference type="Proteomes" id="UP000255234"/>
    </source>
</evidence>
<protein>
    <submittedName>
        <fullName evidence="1">Protein of uncharacterized function (DUF1064)</fullName>
    </submittedName>
</protein>
<accession>A0A378NRS7</accession>
<evidence type="ECO:0000313" key="1">
    <source>
        <dbReference type="EMBL" id="STY71094.1"/>
    </source>
</evidence>
<dbReference type="EMBL" id="UGPP01000001">
    <property type="protein sequence ID" value="STY71094.1"/>
    <property type="molecule type" value="Genomic_DNA"/>
</dbReference>
<dbReference type="RefSeq" id="WP_115151471.1">
    <property type="nucleotide sequence ID" value="NZ_UGPP01000001.1"/>
</dbReference>